<feature type="region of interest" description="Disordered" evidence="2">
    <location>
        <begin position="1"/>
        <end position="123"/>
    </location>
</feature>
<proteinExistence type="predicted"/>
<feature type="coiled-coil region" evidence="1">
    <location>
        <begin position="992"/>
        <end position="1019"/>
    </location>
</feature>
<feature type="coiled-coil region" evidence="1">
    <location>
        <begin position="233"/>
        <end position="260"/>
    </location>
</feature>
<accession>A0A7S1A577</accession>
<dbReference type="InterPro" id="IPR011992">
    <property type="entry name" value="EF-hand-dom_pair"/>
</dbReference>
<sequence>MASKGYPGWGQQAPHWQQQGQGNTPRQSFQQGQLGHQQQASHQQARQPAWSQQRRVSVDAAHSGEPQQQTRAPPAQNYQQQDWGAQKRPVGHHGGPSQEWGQKGGRPGHASGPSQAAPQPTPRLPETLVVFSKGRDTDEVVVRTLIGKYVEKGSNHGRKVFQKTAEKMGPDFVEVFLYYWDGRDGPAFEGWWFGNKLGGTQVWSHCTDSSLTPPTQGWKIPWDGGVRPTLLVMPEAQQKKEEADEKFKSVEGEVTKAVQEGQTAVDEAATLAGDYTIVDGLSSALQVLKPVVEPLTEAKKKLEAAQKGITGDHLKQFTAVGGQLSALLSKAESEMEKCTETRTKLVHDEKERALEEKDMVSYQDMLPEATEKANTAEDMVEKALITSEMIAAGDEMDEIKSAVDQTELATKQAQSSIGEARIYLNAKLAAARRFESQSIRTEAHQELTRLQTQLQEAQTKLQPLKSVRQDYLEKAAAMKLVQEVLERLSPAEVDADRAEEATVMLSGDSLTRQMLKEAESSVQKATDHLIGVTKFIESKKKTSTQVAKDELAKLEERAKVAHDRLVLLKTGHKEAHERVASDELVQQASDKVNLVQEAVGKAAEAEGPFLLGVEELPLDETLEAVKACEIAVAAAGNAVSSARMFIATKLVEVKRFSSAPSQDAQEKLQEFSGQLEASIKRLAELKSTTAGRKSTSLLRESENQVGAVEAAAKKLTQAAAAFADDSNLLEMSVEDIRKTAESIAAAEAVANAALSEARKFLSNRQIEAKRKDGSVDMSKGFTIYQTRLHQTQAEIAKSRRLSSSVDSRIAAKKVVEEAITKLQGVEEKVQSAVALVNGLEEAECGEEKEGIEERVKRAEASTNEATVALKLVTRQLESQSRIQSSAKEAIAKLQPRVQVAQGHLDGIAVTMRERGEKLTIKGIIAELSVKMTETEESVKRAAEAEAPFKKGDEMPVEEVTVALTELESVVGEASAAVGTMQSLLTKKNAAAKRLSEAALKSAAEDLAALQARFDNATKTLSEGKKGMAERKSILVKREVASKVSEVETLVNAAVEATNCCSEAAASPGLNSEASEDMKNACVKAGNAQEAATTAINVTRALLMKRQESVRSSASSSHIVTECRKGLDRLASLQAELDKGKEAVMEQEHKFVARRLLRDATEKVEQLEQELESASRTADGLDITGNAATSASVQRVVAAFNQHLKATEKTTAQVFADIGGEVDLETFSAFVNTLGGAQESPFTQEELSAVFKAFNASGSGKMTAEEFQTQFRGFYMCKAPVSITDSLLVKNGKNLQKLEIGEVVQELQEPEKEPTLNVMRARGKSKRTGREGFITVAGVQGTVYLEPYTPPPVSTKEEVQSALDSLGEHVLAVMKHLEQKCEDLKHKSSGPLGDVKAALMKMMPRVSKVQAMHKAVQRKTAEAEKKAASFIESEKRRIREEQDRVSAQKAIDEATELVNGLDAEVEKHVAAAEALVKSKGADQENPLHSMAAVERDLEMLLTSVAQVLEKMKAQLDGISSPLNVPFNELRSTLVKLKVKANSYDTRSKRALNSLSDARKQVMHDAQQAVTLALRTHVQKSQSSADTLFKQLSSNGTEVPVQALRDLLKNIEGLDLKLSQVDLALDSFVTSGVTKLGLMGMLQEYQKCVKETAVTSSAKVKDSKTLRRLELGEVVEVLELAQESNIERARCRALLDQKEGWVTLKGNQGTVFCNATPKPYMLCVDEVALVEKSSSSSKEIRKIHPGEVFEVLEGPRKETPTHTQRVRGKASKDGKAGWVTMKDANEESLLELKSVLVCKTGVALTSAFDISVGRSVRKLEVGETLEMLDVAQDDDGRSLKRIRARAHSDDKEGWVTMTGNQGTTYVQDSGKHHVCRKSQPLEKAVATGSAQVKIMEEGDVFEVLDGPKQDTKEGNMLARGRSIADCSEGWFVISATTMQPWQPRYKCVSPTALGDGLEVEASNDVRRVQRGELLEAVSSPVASENIMRVKVRAEKDSATGFVTIKGDGGTVFLESVPV</sequence>
<feature type="compositionally biased region" description="Polar residues" evidence="2">
    <location>
        <begin position="65"/>
        <end position="83"/>
    </location>
</feature>
<dbReference type="SUPFAM" id="SSF47473">
    <property type="entry name" value="EF-hand"/>
    <property type="match status" value="1"/>
</dbReference>
<evidence type="ECO:0000256" key="1">
    <source>
        <dbReference type="SAM" id="Coils"/>
    </source>
</evidence>
<evidence type="ECO:0000256" key="2">
    <source>
        <dbReference type="SAM" id="MobiDB-lite"/>
    </source>
</evidence>
<dbReference type="InterPro" id="IPR002048">
    <property type="entry name" value="EF_hand_dom"/>
</dbReference>
<dbReference type="PROSITE" id="PS50222">
    <property type="entry name" value="EF_HAND_2"/>
    <property type="match status" value="1"/>
</dbReference>
<keyword evidence="1" id="KW-0175">Coiled coil</keyword>
<feature type="compositionally biased region" description="Low complexity" evidence="2">
    <location>
        <begin position="9"/>
        <end position="47"/>
    </location>
</feature>
<feature type="domain" description="EF-hand" evidence="3">
    <location>
        <begin position="1241"/>
        <end position="1276"/>
    </location>
</feature>
<organism evidence="4">
    <name type="scientific">Noctiluca scintillans</name>
    <name type="common">Sea sparkle</name>
    <name type="synonym">Red tide dinoflagellate</name>
    <dbReference type="NCBI Taxonomy" id="2966"/>
    <lineage>
        <taxon>Eukaryota</taxon>
        <taxon>Sar</taxon>
        <taxon>Alveolata</taxon>
        <taxon>Dinophyceae</taxon>
        <taxon>Noctilucales</taxon>
        <taxon>Noctilucaceae</taxon>
        <taxon>Noctiluca</taxon>
    </lineage>
</organism>
<dbReference type="EMBL" id="HBFQ01023504">
    <property type="protein sequence ID" value="CAD8842184.1"/>
    <property type="molecule type" value="Transcribed_RNA"/>
</dbReference>
<feature type="coiled-coil region" evidence="1">
    <location>
        <begin position="668"/>
        <end position="718"/>
    </location>
</feature>
<gene>
    <name evidence="4" type="ORF">NSCI0253_LOCUS16532</name>
</gene>
<name>A0A7S1A577_NOCSC</name>
<evidence type="ECO:0000259" key="3">
    <source>
        <dbReference type="PROSITE" id="PS50222"/>
    </source>
</evidence>
<protein>
    <recommendedName>
        <fullName evidence="3">EF-hand domain-containing protein</fullName>
    </recommendedName>
</protein>
<evidence type="ECO:0000313" key="4">
    <source>
        <dbReference type="EMBL" id="CAD8842184.1"/>
    </source>
</evidence>
<feature type="coiled-coil region" evidence="1">
    <location>
        <begin position="1129"/>
        <end position="1183"/>
    </location>
</feature>
<dbReference type="Gene3D" id="1.10.238.10">
    <property type="entry name" value="EF-hand"/>
    <property type="match status" value="1"/>
</dbReference>
<dbReference type="GO" id="GO:0005509">
    <property type="term" value="F:calcium ion binding"/>
    <property type="evidence" value="ECO:0007669"/>
    <property type="project" value="InterPro"/>
</dbReference>
<reference evidence="4" key="1">
    <citation type="submission" date="2021-01" db="EMBL/GenBank/DDBJ databases">
        <authorList>
            <person name="Corre E."/>
            <person name="Pelletier E."/>
            <person name="Niang G."/>
            <person name="Scheremetjew M."/>
            <person name="Finn R."/>
            <person name="Kale V."/>
            <person name="Holt S."/>
            <person name="Cochrane G."/>
            <person name="Meng A."/>
            <person name="Brown T."/>
            <person name="Cohen L."/>
        </authorList>
    </citation>
    <scope>NUCLEOTIDE SEQUENCE</scope>
</reference>